<gene>
    <name evidence="1" type="ORF">SAMN05444128_3798</name>
</gene>
<dbReference type="EMBL" id="FTPP01000004">
    <property type="protein sequence ID" value="SIT94827.1"/>
    <property type="molecule type" value="Genomic_DNA"/>
</dbReference>
<proteinExistence type="predicted"/>
<evidence type="ECO:0000313" key="1">
    <source>
        <dbReference type="EMBL" id="SIT94827.1"/>
    </source>
</evidence>
<dbReference type="AlphaFoldDB" id="A0A1R3XSI7"/>
<accession>A0A1R3XSI7</accession>
<dbReference type="RefSeq" id="WP_076672090.1">
    <property type="nucleotide sequence ID" value="NZ_FTPP01000004.1"/>
</dbReference>
<name>A0A1R3XSI7_9BACT</name>
<dbReference type="OrthoDB" id="759274at2"/>
<organism evidence="1 2">
    <name type="scientific">Pontibacter indicus</name>
    <dbReference type="NCBI Taxonomy" id="1317125"/>
    <lineage>
        <taxon>Bacteria</taxon>
        <taxon>Pseudomonadati</taxon>
        <taxon>Bacteroidota</taxon>
        <taxon>Cytophagia</taxon>
        <taxon>Cytophagales</taxon>
        <taxon>Hymenobacteraceae</taxon>
        <taxon>Pontibacter</taxon>
    </lineage>
</organism>
<sequence length="193" mass="22738">MSLDINVFTRNLSDDLIPKIVERLNDYEMVVEVHPDFSFSSQTGFLPFKFQLKNPPLEILKNKDLISGFELYIDDFNLQEEKEKLKPKLSFFDKLKGKKITEVQLARPEIEDKLKNYNKVVSFVWHASESFEFRFASLTSAILIELTDGICSYPADDIWYETEGIVDKAFKEIKEYEQSLNKKEIKYHEFEGW</sequence>
<dbReference type="STRING" id="1317125.SAMN05444128_3798"/>
<keyword evidence="2" id="KW-1185">Reference proteome</keyword>
<protein>
    <submittedName>
        <fullName evidence="1">Uncharacterized protein</fullName>
    </submittedName>
</protein>
<evidence type="ECO:0000313" key="2">
    <source>
        <dbReference type="Proteomes" id="UP000187181"/>
    </source>
</evidence>
<reference evidence="2" key="1">
    <citation type="submission" date="2017-01" db="EMBL/GenBank/DDBJ databases">
        <authorList>
            <person name="Varghese N."/>
            <person name="Submissions S."/>
        </authorList>
    </citation>
    <scope>NUCLEOTIDE SEQUENCE [LARGE SCALE GENOMIC DNA]</scope>
    <source>
        <strain evidence="2">LP100</strain>
    </source>
</reference>
<dbReference type="Proteomes" id="UP000187181">
    <property type="component" value="Unassembled WGS sequence"/>
</dbReference>